<accession>A0A1Q5Q0K4</accession>
<gene>
    <name evidence="1" type="ORF">BSZ39_10040</name>
</gene>
<dbReference type="RefSeq" id="WP_073717202.1">
    <property type="nucleotide sequence ID" value="NZ_MQVR01000068.1"/>
</dbReference>
<evidence type="ECO:0000313" key="1">
    <source>
        <dbReference type="EMBL" id="OKL53337.1"/>
    </source>
</evidence>
<protein>
    <submittedName>
        <fullName evidence="1">Uncharacterized protein</fullName>
    </submittedName>
</protein>
<dbReference type="AlphaFoldDB" id="A0A1Q5Q0K4"/>
<name>A0A1Q5Q0K4_9ACTO</name>
<proteinExistence type="predicted"/>
<reference evidence="2" key="1">
    <citation type="submission" date="2016-12" db="EMBL/GenBank/DDBJ databases">
        <authorList>
            <person name="Meng X."/>
        </authorList>
    </citation>
    <scope>NUCLEOTIDE SEQUENCE [LARGE SCALE GENOMIC DNA]</scope>
    <source>
        <strain evidence="2">DSM 19116</strain>
    </source>
</reference>
<keyword evidence="2" id="KW-1185">Reference proteome</keyword>
<comment type="caution">
    <text evidence="1">The sequence shown here is derived from an EMBL/GenBank/DDBJ whole genome shotgun (WGS) entry which is preliminary data.</text>
</comment>
<sequence>MSKWSTERSEAARIHAERLAAAQAREHREARALIADFVTRATEANLPSEPLRVGDYSSSATARTPLSGWYLKGDHSVGIDTDGNFYVLTARLSLKDRISGIRPKPEEPPLVIGAGGRDGESIDLRDALDRLLPPKR</sequence>
<evidence type="ECO:0000313" key="2">
    <source>
        <dbReference type="Proteomes" id="UP000185628"/>
    </source>
</evidence>
<dbReference type="Proteomes" id="UP000185628">
    <property type="component" value="Unassembled WGS sequence"/>
</dbReference>
<organism evidence="1 2">
    <name type="scientific">Bowdeniella nasicola</name>
    <dbReference type="NCBI Taxonomy" id="208480"/>
    <lineage>
        <taxon>Bacteria</taxon>
        <taxon>Bacillati</taxon>
        <taxon>Actinomycetota</taxon>
        <taxon>Actinomycetes</taxon>
        <taxon>Actinomycetales</taxon>
        <taxon>Actinomycetaceae</taxon>
        <taxon>Bowdeniella</taxon>
    </lineage>
</organism>
<dbReference type="EMBL" id="MQVR01000068">
    <property type="protein sequence ID" value="OKL53337.1"/>
    <property type="molecule type" value="Genomic_DNA"/>
</dbReference>
<dbReference type="OrthoDB" id="3254362at2"/>